<evidence type="ECO:0000313" key="3">
    <source>
        <dbReference type="Proteomes" id="UP001230268"/>
    </source>
</evidence>
<dbReference type="PANTHER" id="PTHR15830">
    <property type="entry name" value="TELOMERE LENGTH REGULATION PROTEIN TEL2 FAMILY MEMBER"/>
    <property type="match status" value="1"/>
</dbReference>
<keyword evidence="3" id="KW-1185">Reference proteome</keyword>
<dbReference type="AlphaFoldDB" id="A0AAD8UT48"/>
<dbReference type="GO" id="GO:0042162">
    <property type="term" value="F:telomeric DNA binding"/>
    <property type="evidence" value="ECO:0007669"/>
    <property type="project" value="TreeGrafter"/>
</dbReference>
<dbReference type="GO" id="GO:0051879">
    <property type="term" value="F:Hsp90 protein binding"/>
    <property type="evidence" value="ECO:0007669"/>
    <property type="project" value="TreeGrafter"/>
</dbReference>
<name>A0AAD8UT48_BABGI</name>
<gene>
    <name evidence="2" type="ORF">BgAZ_208880</name>
</gene>
<comment type="caution">
    <text evidence="2">The sequence shown here is derived from an EMBL/GenBank/DDBJ whole genome shotgun (WGS) entry which is preliminary data.</text>
</comment>
<organism evidence="2 3">
    <name type="scientific">Babesia gibsoni</name>
    <dbReference type="NCBI Taxonomy" id="33632"/>
    <lineage>
        <taxon>Eukaryota</taxon>
        <taxon>Sar</taxon>
        <taxon>Alveolata</taxon>
        <taxon>Apicomplexa</taxon>
        <taxon>Aconoidasida</taxon>
        <taxon>Piroplasmida</taxon>
        <taxon>Babesiidae</taxon>
        <taxon>Babesia</taxon>
    </lineage>
</organism>
<protein>
    <submittedName>
        <fullName evidence="2">Uncharacterized protein</fullName>
    </submittedName>
</protein>
<dbReference type="PANTHER" id="PTHR15830:SF10">
    <property type="entry name" value="TELOMERE LENGTH REGULATION PROTEIN TEL2 HOMOLOG"/>
    <property type="match status" value="1"/>
</dbReference>
<dbReference type="GO" id="GO:0005829">
    <property type="term" value="C:cytosol"/>
    <property type="evidence" value="ECO:0007669"/>
    <property type="project" value="TreeGrafter"/>
</dbReference>
<dbReference type="GO" id="GO:0051083">
    <property type="term" value="P:'de novo' cotranslational protein folding"/>
    <property type="evidence" value="ECO:0007669"/>
    <property type="project" value="TreeGrafter"/>
</dbReference>
<proteinExistence type="predicted"/>
<evidence type="ECO:0000256" key="1">
    <source>
        <dbReference type="SAM" id="MobiDB-lite"/>
    </source>
</evidence>
<reference evidence="2" key="1">
    <citation type="submission" date="2023-08" db="EMBL/GenBank/DDBJ databases">
        <title>Draft sequence of the Babesia gibsoni genome.</title>
        <authorList>
            <person name="Yamagishi J.Y."/>
            <person name="Xuan X.X."/>
        </authorList>
    </citation>
    <scope>NUCLEOTIDE SEQUENCE</scope>
    <source>
        <strain evidence="2">Azabu</strain>
    </source>
</reference>
<evidence type="ECO:0000313" key="2">
    <source>
        <dbReference type="EMBL" id="KAK1444012.1"/>
    </source>
</evidence>
<dbReference type="Proteomes" id="UP001230268">
    <property type="component" value="Unassembled WGS sequence"/>
</dbReference>
<accession>A0AAD8UT48</accession>
<dbReference type="InterPro" id="IPR038528">
    <property type="entry name" value="TEL2_C_sf"/>
</dbReference>
<feature type="compositionally biased region" description="Basic and acidic residues" evidence="1">
    <location>
        <begin position="459"/>
        <end position="471"/>
    </location>
</feature>
<dbReference type="Gene3D" id="1.25.40.720">
    <property type="entry name" value="Telomere length regulation protein 2, C-terminal domain"/>
    <property type="match status" value="1"/>
</dbReference>
<dbReference type="EMBL" id="JAVEPI010000002">
    <property type="protein sequence ID" value="KAK1444012.1"/>
    <property type="molecule type" value="Genomic_DNA"/>
</dbReference>
<dbReference type="InterPro" id="IPR051970">
    <property type="entry name" value="TEL2_Regulation"/>
</dbReference>
<feature type="region of interest" description="Disordered" evidence="1">
    <location>
        <begin position="438"/>
        <end position="471"/>
    </location>
</feature>
<sequence>MADLNLTVVTRLYPWSFNGEDDVLRYICHLTNEGGHISSILSSTAHKDHVIADLIYLIEFEKNTSISRDNKASSASLLYEIVKEALGTGNQLASQVIGRLYVRGFLKELVNAVLHYFTNTVHANVQLKPSHVKCASLQKSHSTVVICSHVLRALDKKVELACRRKIYFLQFMSIRDYNLALSVIMLFFTSVVVGEDHTNLVQLFHPRSPTCVPLKLQLLIIEVMAICVSCTDKEDCLEKDCSDALRSKEMPKEGLPVDCNMAHSHKVQPCKVVGPVECFIRKDMFNLIAALLKALSVLWAERDDGFGTRIDYISIASSIVKLLGTLCKLDSFESRNMHHISTLLTEGVSQRLASFNADMNTAAMCVAYALAKWETKRNQNSKEGKDDSINLEPPDVPDREPVLYLLAADAPIVVVTGGQSKACVEPNALHRTNGVYSREETTAEMETPNGKKKVNPDLPTEKDNVDGNHRDDINSDALLDEIFKDVKVPEFLESPQVTTNCWTDPPNHIQQCYERLGGTAVIGDVEPAKMFNREINTPREMKNALKREMILQTLFYLPSVIERNEPILSRFAVPVAQLLLNLQDLDQYEDSFDDIRKKLKVGMPVMEEGASCDPFQIFADEHGEIDLATPQHLVYAGLLCLAVRRPNEVFEYFCNKVSESECSITQRVTMLLCMQCAAKRLCKQKSYRELSRHMLTNVQYLKPLTSPKDYLVKKSNASRKVTPSKVSVIRMPWNGNDGVTPIRLLPSDGFLIRASENQNGCKKYSETTDKENRNVSPILIEELDNCCIHPVDGNRDERSGISNPTLGNKLVTVKDSPLVKELTVNVSQKQVDVNNFAPLANMAISHILKTAEIKMKREMPRMGSTPESVVSVGVLETLYVFLQCSDGRIAPNIIDECKQMVAAAYDQACRTEMVEMLERLIDYLDSTGM</sequence>